<dbReference type="Gene3D" id="3.40.50.300">
    <property type="entry name" value="P-loop containing nucleotide triphosphate hydrolases"/>
    <property type="match status" value="1"/>
</dbReference>
<accession>A0A343JD23</accession>
<dbReference type="InterPro" id="IPR001650">
    <property type="entry name" value="Helicase_C-like"/>
</dbReference>
<dbReference type="OrthoDB" id="9760715at2"/>
<evidence type="ECO:0000256" key="2">
    <source>
        <dbReference type="PROSITE-ProRule" id="PRU00325"/>
    </source>
</evidence>
<dbReference type="RefSeq" id="WP_119865565.1">
    <property type="nucleotide sequence ID" value="NZ_CP016786.1"/>
</dbReference>
<feature type="domain" description="Helicase C-terminal" evidence="5">
    <location>
        <begin position="837"/>
        <end position="994"/>
    </location>
</feature>
<evidence type="ECO:0000256" key="1">
    <source>
        <dbReference type="ARBA" id="ARBA00022801"/>
    </source>
</evidence>
<dbReference type="InterPro" id="IPR027417">
    <property type="entry name" value="P-loop_NTPase"/>
</dbReference>
<dbReference type="Pfam" id="PF08455">
    <property type="entry name" value="SNF2_assoc"/>
    <property type="match status" value="1"/>
</dbReference>
<protein>
    <recommendedName>
        <fullName evidence="8">Helicase</fullName>
    </recommendedName>
</protein>
<dbReference type="SMART" id="SM00490">
    <property type="entry name" value="HELICc"/>
    <property type="match status" value="1"/>
</dbReference>
<feature type="domain" description="Helicase ATP-binding" evidence="4">
    <location>
        <begin position="569"/>
        <end position="726"/>
    </location>
</feature>
<proteinExistence type="predicted"/>
<dbReference type="GO" id="GO:0005524">
    <property type="term" value="F:ATP binding"/>
    <property type="evidence" value="ECO:0007669"/>
    <property type="project" value="InterPro"/>
</dbReference>
<dbReference type="KEGG" id="cia:BEN51_08050"/>
<evidence type="ECO:0000259" key="5">
    <source>
        <dbReference type="PROSITE" id="PS51194"/>
    </source>
</evidence>
<dbReference type="SMART" id="SM00487">
    <property type="entry name" value="DEXDc"/>
    <property type="match status" value="1"/>
</dbReference>
<dbReference type="InterPro" id="IPR038718">
    <property type="entry name" value="SNF2-like_sf"/>
</dbReference>
<dbReference type="InterPro" id="IPR007527">
    <property type="entry name" value="Znf_SWIM"/>
</dbReference>
<sequence length="1006" mass="118146">MNLIDLILNLSSSISKEIGHILHKEKKVKKIENKKIDNIYHLYGIVFDNNYEQRTHIKYNLINKRLEAASCSCDNYKENSIHMKNYICPHIVATIYKYYALVKIKNNEKAKDNSKISNNLSNASKQKLAILLKEEKINGKIKYYLELKLGKERAVTVDSLVNFLYSFNKADFSEEDNKILEYLIRKQKGSKSRIFNGRAFLIEAEELYDFLFLVDENKIISLTHDYMIYNSKIIKEDMPLVHNLKAKDNKIILSGQKKQIVPLNKERTVWLYDKNIYLPSQEQIKYYNIIFDKLEVKEKLVYSNTKENLQKLIFILKKISKKINYDESMISFIKTVNKPIIDLEKIEGKIYCSLEIPKINEKIDYKEKEKVEIILEGLSFRKEGEKYIFIGNDEAQYKFFKYGINKLKNIAFLKISNNLKEDYLLNNENIYSEIIRLKEEYIFRYSLDDIAYDEIGDIINSINRGESFYKTRKNRILDLEDTKVVEFFHSLSELNNFKTVYKNEIYVDKFQLLHMGQKINEERLPLIRGEELINKLMDKFKNKKEEYELPKKLKAKLRDYQVKGYNWLKQIEELSLGGILADDMGLGKTIQTIALLLSSENKKSLVICPTAVIYNWKNEFTKFAPSLKIGLIHGSKNERDKLKEEYKEYNCLLTSYGTLKNDFDFYKDKSFDFIIIDEAQNIKNKDSKTTEIVKKLNGTCKFALSGTPIENNLLELWSIFDFIMPGYLYNEEKFKAKFLRGKDENLKDLKNLISPFILRRVKEEVLEELPDKIEKEYYISMSPKQKQIYNSYMKEVKQKLKEDKDNKIVIFSYLTNLRQLCLDPSLLIEEYKEESPKIEAVIDLVKELKAQKRKMIIFSQFTKVLAKISNRLSREDYNYLYLDGAVSAKDRLRLVEEFNNGPVDVFLISLKAGGVGLNLTSASVVVHFDPWWNPAVEDQATDRAHRLGQKNVVEVIKLISKDTIEEKILALQNEKRELINTIIEEDNLKGDILNKISKEELLELFN</sequence>
<reference evidence="6 7" key="1">
    <citation type="submission" date="2016-08" db="EMBL/GenBank/DDBJ databases">
        <title>Complete Genome Sequence Of The Indigo Reducing Clostridium isatidis DSM15098.</title>
        <authorList>
            <person name="Little G.T."/>
            <person name="Minton N.P."/>
        </authorList>
    </citation>
    <scope>NUCLEOTIDE SEQUENCE [LARGE SCALE GENOMIC DNA]</scope>
    <source>
        <strain evidence="6 7">DSM 15098</strain>
    </source>
</reference>
<dbReference type="EMBL" id="CP016786">
    <property type="protein sequence ID" value="ASW43431.1"/>
    <property type="molecule type" value="Genomic_DNA"/>
</dbReference>
<keyword evidence="1" id="KW-0378">Hydrolase</keyword>
<evidence type="ECO:0000259" key="3">
    <source>
        <dbReference type="PROSITE" id="PS50966"/>
    </source>
</evidence>
<keyword evidence="2" id="KW-0479">Metal-binding</keyword>
<dbReference type="PROSITE" id="PS51192">
    <property type="entry name" value="HELICASE_ATP_BIND_1"/>
    <property type="match status" value="1"/>
</dbReference>
<dbReference type="InterPro" id="IPR000330">
    <property type="entry name" value="SNF2_N"/>
</dbReference>
<evidence type="ECO:0000259" key="4">
    <source>
        <dbReference type="PROSITE" id="PS51192"/>
    </source>
</evidence>
<keyword evidence="7" id="KW-1185">Reference proteome</keyword>
<dbReference type="Pfam" id="PF00176">
    <property type="entry name" value="SNF2-rel_dom"/>
    <property type="match status" value="1"/>
</dbReference>
<gene>
    <name evidence="6" type="ORF">BEN51_08050</name>
</gene>
<dbReference type="GO" id="GO:0008270">
    <property type="term" value="F:zinc ion binding"/>
    <property type="evidence" value="ECO:0007669"/>
    <property type="project" value="UniProtKB-KW"/>
</dbReference>
<dbReference type="InterPro" id="IPR049730">
    <property type="entry name" value="SNF2/RAD54-like_C"/>
</dbReference>
<dbReference type="CDD" id="cd18793">
    <property type="entry name" value="SF2_C_SNF"/>
    <property type="match status" value="1"/>
</dbReference>
<dbReference type="Gene3D" id="3.40.50.10810">
    <property type="entry name" value="Tandem AAA-ATPase domain"/>
    <property type="match status" value="1"/>
</dbReference>
<evidence type="ECO:0000313" key="7">
    <source>
        <dbReference type="Proteomes" id="UP000264883"/>
    </source>
</evidence>
<name>A0A343JD23_9CLOT</name>
<dbReference type="Pfam" id="PF00271">
    <property type="entry name" value="Helicase_C"/>
    <property type="match status" value="1"/>
</dbReference>
<evidence type="ECO:0000313" key="6">
    <source>
        <dbReference type="EMBL" id="ASW43431.1"/>
    </source>
</evidence>
<dbReference type="AlphaFoldDB" id="A0A343JD23"/>
<feature type="domain" description="SWIM-type" evidence="3">
    <location>
        <begin position="55"/>
        <end position="99"/>
    </location>
</feature>
<dbReference type="CDD" id="cd18012">
    <property type="entry name" value="DEXQc_arch_SWI2_SNF2"/>
    <property type="match status" value="1"/>
</dbReference>
<keyword evidence="2" id="KW-0863">Zinc-finger</keyword>
<dbReference type="Proteomes" id="UP000264883">
    <property type="component" value="Chromosome"/>
</dbReference>
<organism evidence="6 7">
    <name type="scientific">Clostridium isatidis</name>
    <dbReference type="NCBI Taxonomy" id="182773"/>
    <lineage>
        <taxon>Bacteria</taxon>
        <taxon>Bacillati</taxon>
        <taxon>Bacillota</taxon>
        <taxon>Clostridia</taxon>
        <taxon>Eubacteriales</taxon>
        <taxon>Clostridiaceae</taxon>
        <taxon>Clostridium</taxon>
    </lineage>
</organism>
<dbReference type="SUPFAM" id="SSF52540">
    <property type="entry name" value="P-loop containing nucleoside triphosphate hydrolases"/>
    <property type="match status" value="2"/>
</dbReference>
<dbReference type="PANTHER" id="PTHR10799">
    <property type="entry name" value="SNF2/RAD54 HELICASE FAMILY"/>
    <property type="match status" value="1"/>
</dbReference>
<dbReference type="PROSITE" id="PS50966">
    <property type="entry name" value="ZF_SWIM"/>
    <property type="match status" value="1"/>
</dbReference>
<evidence type="ECO:0008006" key="8">
    <source>
        <dbReference type="Google" id="ProtNLM"/>
    </source>
</evidence>
<dbReference type="GO" id="GO:0016787">
    <property type="term" value="F:hydrolase activity"/>
    <property type="evidence" value="ECO:0007669"/>
    <property type="project" value="UniProtKB-KW"/>
</dbReference>
<dbReference type="InterPro" id="IPR014001">
    <property type="entry name" value="Helicase_ATP-bd"/>
</dbReference>
<keyword evidence="2" id="KW-0862">Zinc</keyword>
<dbReference type="PROSITE" id="PS51194">
    <property type="entry name" value="HELICASE_CTER"/>
    <property type="match status" value="1"/>
</dbReference>
<dbReference type="InterPro" id="IPR013663">
    <property type="entry name" value="Helicase_SWF/SNF/SWI_bac"/>
</dbReference>